<dbReference type="Proteomes" id="UP000700815">
    <property type="component" value="Unassembled WGS sequence"/>
</dbReference>
<evidence type="ECO:0000313" key="2">
    <source>
        <dbReference type="Proteomes" id="UP000700815"/>
    </source>
</evidence>
<reference evidence="1 2" key="1">
    <citation type="submission" date="2021-05" db="EMBL/GenBank/DDBJ databases">
        <title>Phylogenetic classification of ten novel species belonging to the genus Bifidobacterium comprising B. colchicus sp. nov., B. abeli sp. nov., B. bicoloris sp. nov., B. guerezis sp. nov., B. rosaliae sp. nov., B. santillanensis sp. nov., B. argentati sp. nov., B. amazzoni sp. nov., B. pluviali sp. nov., and B. pinnaculum sp. nov.</title>
        <authorList>
            <person name="Lugli G.A."/>
            <person name="Ruiz Garcia L."/>
            <person name="Margolles A."/>
            <person name="Ventura M."/>
        </authorList>
    </citation>
    <scope>NUCLEOTIDE SEQUENCE [LARGE SCALE GENOMIC DNA]</scope>
    <source>
        <strain evidence="1 2">82T10</strain>
    </source>
</reference>
<keyword evidence="2" id="KW-1185">Reference proteome</keyword>
<name>A0ABS6WH74_9BIFI</name>
<dbReference type="RefSeq" id="WP_219059120.1">
    <property type="nucleotide sequence ID" value="NZ_JAHBBH010000027.1"/>
</dbReference>
<evidence type="ECO:0000313" key="1">
    <source>
        <dbReference type="EMBL" id="MBW3093100.1"/>
    </source>
</evidence>
<proteinExistence type="predicted"/>
<dbReference type="EMBL" id="JAHBBH010000027">
    <property type="protein sequence ID" value="MBW3093100.1"/>
    <property type="molecule type" value="Genomic_DNA"/>
</dbReference>
<gene>
    <name evidence="1" type="ORF">KIH79_09240</name>
</gene>
<accession>A0ABS6WH74</accession>
<comment type="caution">
    <text evidence="1">The sequence shown here is derived from an EMBL/GenBank/DDBJ whole genome shotgun (WGS) entry which is preliminary data.</text>
</comment>
<organism evidence="1 2">
    <name type="scientific">Bifidobacterium miconis</name>
    <dbReference type="NCBI Taxonomy" id="2834435"/>
    <lineage>
        <taxon>Bacteria</taxon>
        <taxon>Bacillati</taxon>
        <taxon>Actinomycetota</taxon>
        <taxon>Actinomycetes</taxon>
        <taxon>Bifidobacteriales</taxon>
        <taxon>Bifidobacteriaceae</taxon>
        <taxon>Bifidobacterium</taxon>
    </lineage>
</organism>
<sequence>MMDGSIEDELRYVRDRLKEYLDEPATSAYAISNIAARYVAVCEKLHDMVGGDPLLDLEDDVTEVNENAGASIV</sequence>
<protein>
    <submittedName>
        <fullName evidence="1">Uncharacterized protein</fullName>
    </submittedName>
</protein>